<evidence type="ECO:0008006" key="3">
    <source>
        <dbReference type="Google" id="ProtNLM"/>
    </source>
</evidence>
<dbReference type="Proteomes" id="UP000410492">
    <property type="component" value="Unassembled WGS sequence"/>
</dbReference>
<sequence length="99" mass="11238">MYFLRDFTETTSVEMSGEFALDTSPPSPATLAIAEKELRETPEVVAKALAELRELLKNDDTIYFKDDDQTLIMYLRPCKFYAESAYKLVSDKLLASDSN</sequence>
<feature type="non-terminal residue" evidence="1">
    <location>
        <position position="99"/>
    </location>
</feature>
<reference evidence="1 2" key="1">
    <citation type="submission" date="2019-01" db="EMBL/GenBank/DDBJ databases">
        <authorList>
            <person name="Sayadi A."/>
        </authorList>
    </citation>
    <scope>NUCLEOTIDE SEQUENCE [LARGE SCALE GENOMIC DNA]</scope>
</reference>
<dbReference type="InterPro" id="IPR036273">
    <property type="entry name" value="CRAL/TRIO_N_dom_sf"/>
</dbReference>
<dbReference type="EMBL" id="CAACVG010003209">
    <property type="protein sequence ID" value="VEN37274.1"/>
    <property type="molecule type" value="Genomic_DNA"/>
</dbReference>
<name>A0A653BP63_CALMS</name>
<dbReference type="OrthoDB" id="75724at2759"/>
<evidence type="ECO:0000313" key="2">
    <source>
        <dbReference type="Proteomes" id="UP000410492"/>
    </source>
</evidence>
<evidence type="ECO:0000313" key="1">
    <source>
        <dbReference type="EMBL" id="VEN37274.1"/>
    </source>
</evidence>
<proteinExistence type="predicted"/>
<dbReference type="Gene3D" id="1.10.8.20">
    <property type="entry name" value="N-terminal domain of phosphatidylinositol transfer protein sec14p"/>
    <property type="match status" value="1"/>
</dbReference>
<accession>A0A653BP63</accession>
<dbReference type="AlphaFoldDB" id="A0A653BP63"/>
<dbReference type="SUPFAM" id="SSF46938">
    <property type="entry name" value="CRAL/TRIO N-terminal domain"/>
    <property type="match status" value="1"/>
</dbReference>
<keyword evidence="2" id="KW-1185">Reference proteome</keyword>
<protein>
    <recommendedName>
        <fullName evidence="3">CRAL/TRIO N-terminal domain-containing protein</fullName>
    </recommendedName>
</protein>
<gene>
    <name evidence="1" type="ORF">CALMAC_LOCUS2584</name>
</gene>
<organism evidence="1 2">
    <name type="scientific">Callosobruchus maculatus</name>
    <name type="common">Southern cowpea weevil</name>
    <name type="synonym">Pulse bruchid</name>
    <dbReference type="NCBI Taxonomy" id="64391"/>
    <lineage>
        <taxon>Eukaryota</taxon>
        <taxon>Metazoa</taxon>
        <taxon>Ecdysozoa</taxon>
        <taxon>Arthropoda</taxon>
        <taxon>Hexapoda</taxon>
        <taxon>Insecta</taxon>
        <taxon>Pterygota</taxon>
        <taxon>Neoptera</taxon>
        <taxon>Endopterygota</taxon>
        <taxon>Coleoptera</taxon>
        <taxon>Polyphaga</taxon>
        <taxon>Cucujiformia</taxon>
        <taxon>Chrysomeloidea</taxon>
        <taxon>Chrysomelidae</taxon>
        <taxon>Bruchinae</taxon>
        <taxon>Bruchini</taxon>
        <taxon>Callosobruchus</taxon>
    </lineage>
</organism>